<dbReference type="PANTHER" id="PTHR11048">
    <property type="entry name" value="PRENYLTRANSFERASES"/>
    <property type="match status" value="1"/>
</dbReference>
<organism evidence="11 12">
    <name type="scientific">Fimbriimonas ginsengisoli</name>
    <dbReference type="NCBI Taxonomy" id="1005039"/>
    <lineage>
        <taxon>Bacteria</taxon>
        <taxon>Bacillati</taxon>
        <taxon>Armatimonadota</taxon>
        <taxon>Fimbriimonadia</taxon>
        <taxon>Fimbriimonadales</taxon>
        <taxon>Fimbriimonadaceae</taxon>
        <taxon>Fimbriimonas</taxon>
    </lineage>
</organism>
<dbReference type="FunFam" id="1.20.120.1780:FF:000001">
    <property type="entry name" value="4-hydroxybenzoate octaprenyltransferase"/>
    <property type="match status" value="1"/>
</dbReference>
<evidence type="ECO:0000256" key="6">
    <source>
        <dbReference type="ARBA" id="ARBA00022692"/>
    </source>
</evidence>
<feature type="transmembrane region" description="Helical" evidence="10">
    <location>
        <begin position="12"/>
        <end position="31"/>
    </location>
</feature>
<protein>
    <recommendedName>
        <fullName evidence="9">4-hydroxybenzoate polyprenyltransferase</fullName>
        <ecNumber evidence="9">2.5.1.39</ecNumber>
    </recommendedName>
</protein>
<evidence type="ECO:0000256" key="3">
    <source>
        <dbReference type="ARBA" id="ARBA00005985"/>
    </source>
</evidence>
<feature type="transmembrane region" description="Helical" evidence="10">
    <location>
        <begin position="259"/>
        <end position="278"/>
    </location>
</feature>
<dbReference type="CDD" id="cd13959">
    <property type="entry name" value="PT_UbiA_COQ2"/>
    <property type="match status" value="1"/>
</dbReference>
<dbReference type="AlphaFoldDB" id="A0A931LVS2"/>
<feature type="transmembrane region" description="Helical" evidence="10">
    <location>
        <begin position="158"/>
        <end position="178"/>
    </location>
</feature>
<feature type="transmembrane region" description="Helical" evidence="10">
    <location>
        <begin position="77"/>
        <end position="99"/>
    </location>
</feature>
<evidence type="ECO:0000313" key="12">
    <source>
        <dbReference type="Proteomes" id="UP000727962"/>
    </source>
</evidence>
<dbReference type="NCBIfam" id="TIGR01475">
    <property type="entry name" value="ubiA_other"/>
    <property type="match status" value="1"/>
</dbReference>
<reference evidence="11" key="1">
    <citation type="submission" date="2020-07" db="EMBL/GenBank/DDBJ databases">
        <title>Huge and variable diversity of episymbiotic CPR bacteria and DPANN archaea in groundwater ecosystems.</title>
        <authorList>
            <person name="He C.Y."/>
            <person name="Keren R."/>
            <person name="Whittaker M."/>
            <person name="Farag I.F."/>
            <person name="Doudna J."/>
            <person name="Cate J.H.D."/>
            <person name="Banfield J.F."/>
        </authorList>
    </citation>
    <scope>NUCLEOTIDE SEQUENCE</scope>
    <source>
        <strain evidence="11">NC_groundwater_17_Pr7_B-0.1um_64_12</strain>
    </source>
</reference>
<keyword evidence="5" id="KW-0808">Transferase</keyword>
<dbReference type="InterPro" id="IPR039653">
    <property type="entry name" value="Prenyltransferase"/>
</dbReference>
<keyword evidence="4" id="KW-1003">Cell membrane</keyword>
<evidence type="ECO:0000256" key="1">
    <source>
        <dbReference type="ARBA" id="ARBA00001946"/>
    </source>
</evidence>
<proteinExistence type="inferred from homology"/>
<dbReference type="InterPro" id="IPR000537">
    <property type="entry name" value="UbiA_prenyltransferase"/>
</dbReference>
<evidence type="ECO:0000313" key="11">
    <source>
        <dbReference type="EMBL" id="MBI1757098.1"/>
    </source>
</evidence>
<dbReference type="EC" id="2.5.1.39" evidence="9"/>
<evidence type="ECO:0000256" key="2">
    <source>
        <dbReference type="ARBA" id="ARBA00004141"/>
    </source>
</evidence>
<comment type="cofactor">
    <cofactor evidence="1">
        <name>Mg(2+)</name>
        <dbReference type="ChEBI" id="CHEBI:18420"/>
    </cofactor>
</comment>
<dbReference type="EMBL" id="JACOSL010000051">
    <property type="protein sequence ID" value="MBI1757098.1"/>
    <property type="molecule type" value="Genomic_DNA"/>
</dbReference>
<feature type="transmembrane region" description="Helical" evidence="10">
    <location>
        <begin position="37"/>
        <end position="57"/>
    </location>
</feature>
<dbReference type="InterPro" id="IPR044878">
    <property type="entry name" value="UbiA_sf"/>
</dbReference>
<dbReference type="Gene3D" id="1.20.120.1780">
    <property type="entry name" value="UbiA prenyltransferase"/>
    <property type="match status" value="1"/>
</dbReference>
<dbReference type="InterPro" id="IPR006371">
    <property type="entry name" value="Polyprenyltransferase_UbiA-li"/>
</dbReference>
<feature type="transmembrane region" description="Helical" evidence="10">
    <location>
        <begin position="135"/>
        <end position="152"/>
    </location>
</feature>
<name>A0A931LVS2_FIMGI</name>
<dbReference type="GO" id="GO:0008412">
    <property type="term" value="F:4-hydroxybenzoate polyprenyltransferase activity"/>
    <property type="evidence" value="ECO:0007669"/>
    <property type="project" value="UniProtKB-EC"/>
</dbReference>
<evidence type="ECO:0000256" key="4">
    <source>
        <dbReference type="ARBA" id="ARBA00022519"/>
    </source>
</evidence>
<keyword evidence="7 10" id="KW-1133">Transmembrane helix</keyword>
<dbReference type="GO" id="GO:0006744">
    <property type="term" value="P:ubiquinone biosynthetic process"/>
    <property type="evidence" value="ECO:0007669"/>
    <property type="project" value="TreeGrafter"/>
</dbReference>
<evidence type="ECO:0000256" key="9">
    <source>
        <dbReference type="ARBA" id="ARBA00034524"/>
    </source>
</evidence>
<keyword evidence="6 10" id="KW-0812">Transmembrane</keyword>
<keyword evidence="8 10" id="KW-0472">Membrane</keyword>
<feature type="transmembrane region" description="Helical" evidence="10">
    <location>
        <begin position="217"/>
        <end position="244"/>
    </location>
</feature>
<sequence>MGAVRVYLEMIKFEHSVFALPFAMIGMMWGAGGWPGWRVFGWIVLAMVSCRSAAMAFNRIADRRIDAANPRTAARALPVGALGLGQTYLFLGVSVALFLASAAMLNPLALALSPVALLVILGYSTTKRFTSLSHFVLGLSLGIAPAAAWIGATGRLDAAILPLVGAVMLWTGGFDILYSLQDDDFDREQGLRSLPVWLGRPKALVVSRLCHAGSVGLLVWGGSLVGAGPIYFAGVLLAGVLLAYEQSLVKPNDLSRVDLAFFTLNGFVSIALFAFALADHLLRHRR</sequence>
<gene>
    <name evidence="11" type="ORF">HYR64_08345</name>
</gene>
<dbReference type="Pfam" id="PF01040">
    <property type="entry name" value="UbiA"/>
    <property type="match status" value="1"/>
</dbReference>
<accession>A0A931LVS2</accession>
<evidence type="ECO:0000256" key="8">
    <source>
        <dbReference type="ARBA" id="ARBA00023136"/>
    </source>
</evidence>
<feature type="transmembrane region" description="Helical" evidence="10">
    <location>
        <begin position="105"/>
        <end position="123"/>
    </location>
</feature>
<comment type="similarity">
    <text evidence="3">Belongs to the UbiA prenyltransferase family.</text>
</comment>
<dbReference type="GO" id="GO:0005886">
    <property type="term" value="C:plasma membrane"/>
    <property type="evidence" value="ECO:0007669"/>
    <property type="project" value="TreeGrafter"/>
</dbReference>
<comment type="subcellular location">
    <subcellularLocation>
        <location evidence="2">Membrane</location>
        <topology evidence="2">Multi-pass membrane protein</topology>
    </subcellularLocation>
</comment>
<dbReference type="Gene3D" id="1.10.357.140">
    <property type="entry name" value="UbiA prenyltransferase"/>
    <property type="match status" value="1"/>
</dbReference>
<evidence type="ECO:0000256" key="5">
    <source>
        <dbReference type="ARBA" id="ARBA00022679"/>
    </source>
</evidence>
<dbReference type="PANTHER" id="PTHR11048:SF28">
    <property type="entry name" value="4-HYDROXYBENZOATE POLYPRENYLTRANSFERASE, MITOCHONDRIAL"/>
    <property type="match status" value="1"/>
</dbReference>
<dbReference type="Proteomes" id="UP000727962">
    <property type="component" value="Unassembled WGS sequence"/>
</dbReference>
<comment type="caution">
    <text evidence="11">The sequence shown here is derived from an EMBL/GenBank/DDBJ whole genome shotgun (WGS) entry which is preliminary data.</text>
</comment>
<keyword evidence="4" id="KW-0997">Cell inner membrane</keyword>
<dbReference type="FunFam" id="1.10.357.140:FF:000008">
    <property type="entry name" value="4-hydroxybenzoate octaprenyltransferase"/>
    <property type="match status" value="1"/>
</dbReference>
<evidence type="ECO:0000256" key="10">
    <source>
        <dbReference type="SAM" id="Phobius"/>
    </source>
</evidence>
<evidence type="ECO:0000256" key="7">
    <source>
        <dbReference type="ARBA" id="ARBA00022989"/>
    </source>
</evidence>